<dbReference type="PANTHER" id="PTHR30521">
    <property type="entry name" value="DEFERROCHELATASE/PEROXIDASE"/>
    <property type="match status" value="1"/>
</dbReference>
<dbReference type="KEGG" id="trb:HB776_00295"/>
<feature type="region of interest" description="Disordered" evidence="6">
    <location>
        <begin position="237"/>
        <end position="258"/>
    </location>
</feature>
<proteinExistence type="predicted"/>
<dbReference type="Proteomes" id="UP000515291">
    <property type="component" value="Chromosome"/>
</dbReference>
<keyword evidence="3" id="KW-0479">Metal-binding</keyword>
<evidence type="ECO:0000256" key="3">
    <source>
        <dbReference type="ARBA" id="ARBA00022723"/>
    </source>
</evidence>
<dbReference type="RefSeq" id="WP_184514210.1">
    <property type="nucleotide sequence ID" value="NZ_CP050292.1"/>
</dbReference>
<dbReference type="GO" id="GO:0005829">
    <property type="term" value="C:cytosol"/>
    <property type="evidence" value="ECO:0007669"/>
    <property type="project" value="TreeGrafter"/>
</dbReference>
<dbReference type="PANTHER" id="PTHR30521:SF5">
    <property type="entry name" value="BLR4509 PROTEIN"/>
    <property type="match status" value="1"/>
</dbReference>
<keyword evidence="4" id="KW-0560">Oxidoreductase</keyword>
<evidence type="ECO:0000256" key="4">
    <source>
        <dbReference type="ARBA" id="ARBA00023002"/>
    </source>
</evidence>
<evidence type="ECO:0000256" key="2">
    <source>
        <dbReference type="ARBA" id="ARBA00022559"/>
    </source>
</evidence>
<dbReference type="AlphaFoldDB" id="A0A7G6TSX3"/>
<comment type="cofactor">
    <cofactor evidence="1">
        <name>heme b</name>
        <dbReference type="ChEBI" id="CHEBI:60344"/>
    </cofactor>
</comment>
<dbReference type="EMBL" id="CP050292">
    <property type="protein sequence ID" value="QND69855.1"/>
    <property type="molecule type" value="Genomic_DNA"/>
</dbReference>
<gene>
    <name evidence="7" type="ORF">HB776_00295</name>
</gene>
<reference evidence="8" key="1">
    <citation type="journal article" date="2020" name="Mol. Plant Microbe">
        <title>Rhizobial microsymbionts of the narrowly endemic Oxytropis species growing in Kamchatka are characterized by significant genetic diversity and possess a set of genes that are associated with T3SS and T6SS secretion systems and can affect the development of symbiosis.</title>
        <authorList>
            <person name="Safronova V."/>
            <person name="Guro P."/>
            <person name="Sazanova A."/>
            <person name="Kuznetsova I."/>
            <person name="Belimov A."/>
            <person name="Yakubov V."/>
            <person name="Chirak E."/>
            <person name="Afonin A."/>
            <person name="Gogolev Y."/>
            <person name="Andronov E."/>
            <person name="Tikhonovich I."/>
        </authorList>
    </citation>
    <scope>NUCLEOTIDE SEQUENCE [LARGE SCALE GENOMIC DNA]</scope>
    <source>
        <strain evidence="8">581</strain>
    </source>
</reference>
<dbReference type="GO" id="GO:0020037">
    <property type="term" value="F:heme binding"/>
    <property type="evidence" value="ECO:0007669"/>
    <property type="project" value="InterPro"/>
</dbReference>
<protein>
    <submittedName>
        <fullName evidence="7">Peroxidase</fullName>
    </submittedName>
</protein>
<dbReference type="SUPFAM" id="SSF54909">
    <property type="entry name" value="Dimeric alpha+beta barrel"/>
    <property type="match status" value="1"/>
</dbReference>
<dbReference type="InterPro" id="IPR006314">
    <property type="entry name" value="Dyp_peroxidase"/>
</dbReference>
<dbReference type="InterPro" id="IPR011008">
    <property type="entry name" value="Dimeric_a/b-barrel"/>
</dbReference>
<evidence type="ECO:0000256" key="1">
    <source>
        <dbReference type="ARBA" id="ARBA00001970"/>
    </source>
</evidence>
<dbReference type="GO" id="GO:0004601">
    <property type="term" value="F:peroxidase activity"/>
    <property type="evidence" value="ECO:0007669"/>
    <property type="project" value="UniProtKB-KW"/>
</dbReference>
<evidence type="ECO:0000256" key="5">
    <source>
        <dbReference type="ARBA" id="ARBA00023004"/>
    </source>
</evidence>
<accession>A0A7G6TSX3</accession>
<evidence type="ECO:0000256" key="6">
    <source>
        <dbReference type="SAM" id="MobiDB-lite"/>
    </source>
</evidence>
<keyword evidence="2 7" id="KW-0575">Peroxidase</keyword>
<sequence length="527" mass="58137">MNTEKIEWHDVQGLLLSGYPQLPYSAYVAWHFLPGQRDAAKRWLRDLAERLMRADRIEGEDDGATDLQLPPTNIRALKAMRVGDRTAINLAITASGLQELDLDEHRLSDFSVEFLEGMAPKPTSGRRMPRRSGLLGDAGESSPCRWEWGGWGPSAEVHGMLLLYASEEHVLQALVQAELHAMNGVADVVVTGDQGNGRPVIVHGRLYDDAKEHFGFVDGISQPIIEGSPLAIRSEENAKNEKKAKSGHTPAGSGEGDKVLSAKDRRISLVKPGEFLLGYRNERRERISSQSVKPGSNLRDLLRNGTYLVFRQLEQDVDAFEKFVASLATRMHGKADVEATEEVAARLIGRYRNGAPLVRAGADSPSAPERNDFLYAYEDESGMACPIGAHIRRANPRDAIGSDPDVALKLSKMHRIIRRGRPYGARRGEQDETTGKGSRRGTAFIALNADIAGQFEMIQHSWLNNPQFGGLPVGTDPISHVAHDGDELVIQQRPFNLHIEKPRPFVTVRGGAYFFLPGINAIRTLAD</sequence>
<organism evidence="7 8">
    <name type="scientific">Tardiphaga robiniae</name>
    <dbReference type="NCBI Taxonomy" id="943830"/>
    <lineage>
        <taxon>Bacteria</taxon>
        <taxon>Pseudomonadati</taxon>
        <taxon>Pseudomonadota</taxon>
        <taxon>Alphaproteobacteria</taxon>
        <taxon>Hyphomicrobiales</taxon>
        <taxon>Nitrobacteraceae</taxon>
        <taxon>Tardiphaga</taxon>
    </lineage>
</organism>
<dbReference type="GO" id="GO:0046872">
    <property type="term" value="F:metal ion binding"/>
    <property type="evidence" value="ECO:0007669"/>
    <property type="project" value="UniProtKB-KW"/>
</dbReference>
<dbReference type="PROSITE" id="PS51404">
    <property type="entry name" value="DYP_PEROXIDASE"/>
    <property type="match status" value="1"/>
</dbReference>
<keyword evidence="5" id="KW-0408">Iron</keyword>
<evidence type="ECO:0000313" key="8">
    <source>
        <dbReference type="Proteomes" id="UP000515291"/>
    </source>
</evidence>
<name>A0A7G6TSX3_9BRAD</name>
<evidence type="ECO:0000313" key="7">
    <source>
        <dbReference type="EMBL" id="QND69855.1"/>
    </source>
</evidence>